<accession>A0A1H2RPT5</accession>
<evidence type="ECO:0000313" key="3">
    <source>
        <dbReference type="Proteomes" id="UP000199488"/>
    </source>
</evidence>
<dbReference type="NCBIfam" id="NF041414">
    <property type="entry name" value="ArsI_CadI_VOC"/>
    <property type="match status" value="1"/>
</dbReference>
<keyword evidence="3" id="KW-1185">Reference proteome</keyword>
<protein>
    <submittedName>
        <fullName evidence="2">Lactoylglutathione lyase</fullName>
    </submittedName>
</protein>
<gene>
    <name evidence="2" type="ORF">SAMN05421781_0857</name>
</gene>
<evidence type="ECO:0000259" key="1">
    <source>
        <dbReference type="PROSITE" id="PS51819"/>
    </source>
</evidence>
<dbReference type="EMBL" id="FNNC01000001">
    <property type="protein sequence ID" value="SDW21305.1"/>
    <property type="molecule type" value="Genomic_DNA"/>
</dbReference>
<evidence type="ECO:0000313" key="2">
    <source>
        <dbReference type="EMBL" id="SDW21305.1"/>
    </source>
</evidence>
<organism evidence="2 3">
    <name type="scientific">Marinococcus luteus</name>
    <dbReference type="NCBI Taxonomy" id="1122204"/>
    <lineage>
        <taxon>Bacteria</taxon>
        <taxon>Bacillati</taxon>
        <taxon>Bacillota</taxon>
        <taxon>Bacilli</taxon>
        <taxon>Bacillales</taxon>
        <taxon>Bacillaceae</taxon>
        <taxon>Marinococcus</taxon>
    </lineage>
</organism>
<reference evidence="2 3" key="1">
    <citation type="submission" date="2016-10" db="EMBL/GenBank/DDBJ databases">
        <authorList>
            <person name="de Groot N.N."/>
        </authorList>
    </citation>
    <scope>NUCLEOTIDE SEQUENCE [LARGE SCALE GENOMIC DNA]</scope>
    <source>
        <strain evidence="2 3">DSM 23126</strain>
    </source>
</reference>
<dbReference type="InterPro" id="IPR037523">
    <property type="entry name" value="VOC_core"/>
</dbReference>
<dbReference type="InterPro" id="IPR049789">
    <property type="entry name" value="ArsI/CadI-like"/>
</dbReference>
<name>A0A1H2RPT5_9BACI</name>
<sequence>MKIHIGLNTSSLSKAVAFYTHLFNEPPVKHKEDYAKFLPAGVPVNFTLNVHPDVTGNQVEHFGLQLPDADTLAYHKQRLQQEGFLAREEADTTCCYALQDKFWVTDPDGNEWEFFYTKADVETAARESDCCAF</sequence>
<dbReference type="Gene3D" id="3.10.180.10">
    <property type="entry name" value="2,3-Dihydroxybiphenyl 1,2-Dioxygenase, domain 1"/>
    <property type="match status" value="1"/>
</dbReference>
<dbReference type="PANTHER" id="PTHR41294">
    <property type="entry name" value="CADMIUM-INDUCED PROTEIN CADI"/>
    <property type="match status" value="1"/>
</dbReference>
<dbReference type="STRING" id="1122204.SAMN05421781_0857"/>
<dbReference type="Proteomes" id="UP000199488">
    <property type="component" value="Unassembled WGS sequence"/>
</dbReference>
<dbReference type="InterPro" id="IPR029068">
    <property type="entry name" value="Glyas_Bleomycin-R_OHBP_Dase"/>
</dbReference>
<dbReference type="GO" id="GO:0046686">
    <property type="term" value="P:response to cadmium ion"/>
    <property type="evidence" value="ECO:0007669"/>
    <property type="project" value="TreeGrafter"/>
</dbReference>
<dbReference type="InterPro" id="IPR004360">
    <property type="entry name" value="Glyas_Fos-R_dOase_dom"/>
</dbReference>
<proteinExistence type="predicted"/>
<dbReference type="PROSITE" id="PS51819">
    <property type="entry name" value="VOC"/>
    <property type="match status" value="1"/>
</dbReference>
<dbReference type="InterPro" id="IPR052393">
    <property type="entry name" value="Cadmium-induced_rsp"/>
</dbReference>
<dbReference type="PANTHER" id="PTHR41294:SF1">
    <property type="entry name" value="CADMIUM-INDUCED PROTEIN CADI"/>
    <property type="match status" value="1"/>
</dbReference>
<dbReference type="GO" id="GO:0016829">
    <property type="term" value="F:lyase activity"/>
    <property type="evidence" value="ECO:0007669"/>
    <property type="project" value="UniProtKB-KW"/>
</dbReference>
<keyword evidence="2" id="KW-0456">Lyase</keyword>
<dbReference type="AlphaFoldDB" id="A0A1H2RPT5"/>
<dbReference type="SUPFAM" id="SSF54593">
    <property type="entry name" value="Glyoxalase/Bleomycin resistance protein/Dihydroxybiphenyl dioxygenase"/>
    <property type="match status" value="1"/>
</dbReference>
<feature type="domain" description="VOC" evidence="1">
    <location>
        <begin position="1"/>
        <end position="117"/>
    </location>
</feature>
<dbReference type="Pfam" id="PF00903">
    <property type="entry name" value="Glyoxalase"/>
    <property type="match status" value="1"/>
</dbReference>